<keyword evidence="3" id="KW-1185">Reference proteome</keyword>
<evidence type="ECO:0000313" key="3">
    <source>
        <dbReference type="Proteomes" id="UP001595629"/>
    </source>
</evidence>
<dbReference type="Proteomes" id="UP001595629">
    <property type="component" value="Unassembled WGS sequence"/>
</dbReference>
<comment type="caution">
    <text evidence="2">The sequence shown here is derived from an EMBL/GenBank/DDBJ whole genome shotgun (WGS) entry which is preliminary data.</text>
</comment>
<protein>
    <submittedName>
        <fullName evidence="2">Uncharacterized protein</fullName>
    </submittedName>
</protein>
<proteinExistence type="predicted"/>
<accession>A0ABV7THM7</accession>
<feature type="coiled-coil region" evidence="1">
    <location>
        <begin position="41"/>
        <end position="68"/>
    </location>
</feature>
<gene>
    <name evidence="2" type="ORF">ACFORG_09135</name>
</gene>
<evidence type="ECO:0000313" key="2">
    <source>
        <dbReference type="EMBL" id="MFC3613918.1"/>
    </source>
</evidence>
<evidence type="ECO:0000256" key="1">
    <source>
        <dbReference type="SAM" id="Coils"/>
    </source>
</evidence>
<name>A0ABV7THM7_9RHOB</name>
<keyword evidence="1" id="KW-0175">Coiled coil</keyword>
<dbReference type="RefSeq" id="WP_386735109.1">
    <property type="nucleotide sequence ID" value="NZ_JBHRXI010000010.1"/>
</dbReference>
<reference evidence="3" key="1">
    <citation type="journal article" date="2019" name="Int. J. Syst. Evol. Microbiol.">
        <title>The Global Catalogue of Microorganisms (GCM) 10K type strain sequencing project: providing services to taxonomists for standard genome sequencing and annotation.</title>
        <authorList>
            <consortium name="The Broad Institute Genomics Platform"/>
            <consortium name="The Broad Institute Genome Sequencing Center for Infectious Disease"/>
            <person name="Wu L."/>
            <person name="Ma J."/>
        </authorList>
    </citation>
    <scope>NUCLEOTIDE SEQUENCE [LARGE SCALE GENOMIC DNA]</scope>
    <source>
        <strain evidence="3">KCTC 42911</strain>
    </source>
</reference>
<sequence length="127" mass="14301">MDALKDGLMKPETAKAILTELLRAELARILSEQDEMAGKTDADLDARIARLEEENRGLRRAARRQDWQDVQKLLNKASEVIGLHMPDAVPSNLGRQAASMKRRINDVEIEVTEGECKHAWPGFTPIR</sequence>
<organism evidence="2 3">
    <name type="scientific">Lutimaribacter marinistellae</name>
    <dbReference type="NCBI Taxonomy" id="1820329"/>
    <lineage>
        <taxon>Bacteria</taxon>
        <taxon>Pseudomonadati</taxon>
        <taxon>Pseudomonadota</taxon>
        <taxon>Alphaproteobacteria</taxon>
        <taxon>Rhodobacterales</taxon>
        <taxon>Roseobacteraceae</taxon>
        <taxon>Lutimaribacter</taxon>
    </lineage>
</organism>
<dbReference type="EMBL" id="JBHRXI010000010">
    <property type="protein sequence ID" value="MFC3613918.1"/>
    <property type="molecule type" value="Genomic_DNA"/>
</dbReference>